<protein>
    <submittedName>
        <fullName evidence="1">33716_t:CDS:1</fullName>
    </submittedName>
</protein>
<reference evidence="1" key="1">
    <citation type="submission" date="2021-06" db="EMBL/GenBank/DDBJ databases">
        <authorList>
            <person name="Kallberg Y."/>
            <person name="Tangrot J."/>
            <person name="Rosling A."/>
        </authorList>
    </citation>
    <scope>NUCLEOTIDE SEQUENCE</scope>
    <source>
        <strain evidence="1">MA461A</strain>
    </source>
</reference>
<feature type="non-terminal residue" evidence="1">
    <location>
        <position position="189"/>
    </location>
</feature>
<dbReference type="EMBL" id="CAJVQC010078204">
    <property type="protein sequence ID" value="CAG8816151.1"/>
    <property type="molecule type" value="Genomic_DNA"/>
</dbReference>
<comment type="caution">
    <text evidence="1">The sequence shown here is derived from an EMBL/GenBank/DDBJ whole genome shotgun (WGS) entry which is preliminary data.</text>
</comment>
<evidence type="ECO:0000313" key="1">
    <source>
        <dbReference type="EMBL" id="CAG8816151.1"/>
    </source>
</evidence>
<name>A0ACA9RYX2_9GLOM</name>
<accession>A0ACA9RYX2</accession>
<organism evidence="1 2">
    <name type="scientific">Racocetra persica</name>
    <dbReference type="NCBI Taxonomy" id="160502"/>
    <lineage>
        <taxon>Eukaryota</taxon>
        <taxon>Fungi</taxon>
        <taxon>Fungi incertae sedis</taxon>
        <taxon>Mucoromycota</taxon>
        <taxon>Glomeromycotina</taxon>
        <taxon>Glomeromycetes</taxon>
        <taxon>Diversisporales</taxon>
        <taxon>Gigasporaceae</taxon>
        <taxon>Racocetra</taxon>
    </lineage>
</organism>
<feature type="non-terminal residue" evidence="1">
    <location>
        <position position="1"/>
    </location>
</feature>
<keyword evidence="2" id="KW-1185">Reference proteome</keyword>
<dbReference type="Proteomes" id="UP000789920">
    <property type="component" value="Unassembled WGS sequence"/>
</dbReference>
<proteinExistence type="predicted"/>
<gene>
    <name evidence="1" type="ORF">RPERSI_LOCUS24393</name>
</gene>
<evidence type="ECO:0000313" key="2">
    <source>
        <dbReference type="Proteomes" id="UP000789920"/>
    </source>
</evidence>
<sequence length="189" mass="22741">QDRIRKDYSDVINKLEGSIKDINSSKWKEYKKCFLSIQNSDKRPTDQPLIDIIHQNFFANKENKSTLNKAKDYIQSFIPQKILSQFKNSDQDEILETSDQEFVQKHLFNKEFDDYPDLKNGVIDLFRKEYFEWKNNFLLSEDEHIKESQQVQTMLKNFQNDLNNENNKILKNYFKKISDKIKEKYNHNG</sequence>